<gene>
    <name evidence="1" type="ORF">DM02DRAFT_682076</name>
</gene>
<protein>
    <submittedName>
        <fullName evidence="1">Uncharacterized protein</fullName>
    </submittedName>
</protein>
<proteinExistence type="predicted"/>
<keyword evidence="2" id="KW-1185">Reference proteome</keyword>
<organism evidence="1 2">
    <name type="scientific">Periconia macrospinosa</name>
    <dbReference type="NCBI Taxonomy" id="97972"/>
    <lineage>
        <taxon>Eukaryota</taxon>
        <taxon>Fungi</taxon>
        <taxon>Dikarya</taxon>
        <taxon>Ascomycota</taxon>
        <taxon>Pezizomycotina</taxon>
        <taxon>Dothideomycetes</taxon>
        <taxon>Pleosporomycetidae</taxon>
        <taxon>Pleosporales</taxon>
        <taxon>Massarineae</taxon>
        <taxon>Periconiaceae</taxon>
        <taxon>Periconia</taxon>
    </lineage>
</organism>
<accession>A0A2V1DMS5</accession>
<name>A0A2V1DMS5_9PLEO</name>
<sequence length="174" mass="20292">MRHNICQEEDEVRRAFQPAQELKRTLKIVSVHLHGVLNEMSVHQCGFSTLKPAKVSLEQLALEKQPWEEPNMAQKIYKPFVIHEPGRIVHQAHQMIVEVIDAISQLPEPEFDGGGHGDEYVQFLQRRQDSIDKATLPVLLDMKENSIGTFLYLWIGVMNDTERLRRRQIHHHYI</sequence>
<dbReference type="AlphaFoldDB" id="A0A2V1DMS5"/>
<evidence type="ECO:0000313" key="1">
    <source>
        <dbReference type="EMBL" id="PVH98559.1"/>
    </source>
</evidence>
<dbReference type="EMBL" id="KZ805411">
    <property type="protein sequence ID" value="PVH98559.1"/>
    <property type="molecule type" value="Genomic_DNA"/>
</dbReference>
<evidence type="ECO:0000313" key="2">
    <source>
        <dbReference type="Proteomes" id="UP000244855"/>
    </source>
</evidence>
<dbReference type="Proteomes" id="UP000244855">
    <property type="component" value="Unassembled WGS sequence"/>
</dbReference>
<reference evidence="1 2" key="1">
    <citation type="journal article" date="2018" name="Sci. Rep.">
        <title>Comparative genomics provides insights into the lifestyle and reveals functional heterogeneity of dark septate endophytic fungi.</title>
        <authorList>
            <person name="Knapp D.G."/>
            <person name="Nemeth J.B."/>
            <person name="Barry K."/>
            <person name="Hainaut M."/>
            <person name="Henrissat B."/>
            <person name="Johnson J."/>
            <person name="Kuo A."/>
            <person name="Lim J.H.P."/>
            <person name="Lipzen A."/>
            <person name="Nolan M."/>
            <person name="Ohm R.A."/>
            <person name="Tamas L."/>
            <person name="Grigoriev I.V."/>
            <person name="Spatafora J.W."/>
            <person name="Nagy L.G."/>
            <person name="Kovacs G.M."/>
        </authorList>
    </citation>
    <scope>NUCLEOTIDE SEQUENCE [LARGE SCALE GENOMIC DNA]</scope>
    <source>
        <strain evidence="1 2">DSE2036</strain>
    </source>
</reference>